<dbReference type="AlphaFoldDB" id="A0A170PNL7"/>
<reference evidence="1" key="1">
    <citation type="submission" date="2015-10" db="EMBL/GenBank/DDBJ databases">
        <authorList>
            <person name="Gilbert D.G."/>
        </authorList>
    </citation>
    <scope>NUCLEOTIDE SEQUENCE</scope>
</reference>
<accession>A0A170PNL7</accession>
<protein>
    <submittedName>
        <fullName evidence="1">Uncharacterized protein</fullName>
    </submittedName>
</protein>
<proteinExistence type="predicted"/>
<evidence type="ECO:0000313" key="1">
    <source>
        <dbReference type="EMBL" id="CUS44362.1"/>
    </source>
</evidence>
<gene>
    <name evidence="1" type="ORF">MGWOODY_Smn2630</name>
</gene>
<name>A0A170PNL7_9ZZZZ</name>
<dbReference type="EMBL" id="CZQE01000139">
    <property type="protein sequence ID" value="CUS44362.1"/>
    <property type="molecule type" value="Genomic_DNA"/>
</dbReference>
<sequence>MSRYELKPRPGNGVIKAVIGWDRPLQSFFAQVFTPTEDEPDEGEATIWLGTEPGELPTPEAAIRVVEAYADIPETLAASLAADRHATIGMVDGVHQTRAKLSLFGTRS</sequence>
<organism evidence="1">
    <name type="scientific">hydrothermal vent metagenome</name>
    <dbReference type="NCBI Taxonomy" id="652676"/>
    <lineage>
        <taxon>unclassified sequences</taxon>
        <taxon>metagenomes</taxon>
        <taxon>ecological metagenomes</taxon>
    </lineage>
</organism>